<organism evidence="3 4">
    <name type="scientific">Hymenobacter aerilatus</name>
    <dbReference type="NCBI Taxonomy" id="2932251"/>
    <lineage>
        <taxon>Bacteria</taxon>
        <taxon>Pseudomonadati</taxon>
        <taxon>Bacteroidota</taxon>
        <taxon>Cytophagia</taxon>
        <taxon>Cytophagales</taxon>
        <taxon>Hymenobacteraceae</taxon>
        <taxon>Hymenobacter</taxon>
    </lineage>
</organism>
<evidence type="ECO:0000313" key="4">
    <source>
        <dbReference type="Proteomes" id="UP000829925"/>
    </source>
</evidence>
<dbReference type="AlphaFoldDB" id="A0A8T9SZ81"/>
<reference evidence="3 4" key="1">
    <citation type="submission" date="2022-04" db="EMBL/GenBank/DDBJ databases">
        <title>Hymenobacter sp. isolated from the air.</title>
        <authorList>
            <person name="Won M."/>
            <person name="Lee C.-M."/>
            <person name="Woen H.-Y."/>
            <person name="Kwon S.-W."/>
        </authorList>
    </citation>
    <scope>NUCLEOTIDE SEQUENCE [LARGE SCALE GENOMIC DNA]</scope>
    <source>
        <strain evidence="4">5413 J-13</strain>
    </source>
</reference>
<evidence type="ECO:0000259" key="2">
    <source>
        <dbReference type="PROSITE" id="PS50110"/>
    </source>
</evidence>
<dbReference type="Gene3D" id="3.40.50.2300">
    <property type="match status" value="1"/>
</dbReference>
<protein>
    <submittedName>
        <fullName evidence="3">Response regulator</fullName>
    </submittedName>
</protein>
<dbReference type="InterPro" id="IPR001789">
    <property type="entry name" value="Sig_transdc_resp-reg_receiver"/>
</dbReference>
<dbReference type="SUPFAM" id="SSF52172">
    <property type="entry name" value="CheY-like"/>
    <property type="match status" value="1"/>
</dbReference>
<gene>
    <name evidence="3" type="ORF">MUN82_06330</name>
</gene>
<dbReference type="EMBL" id="CP095053">
    <property type="protein sequence ID" value="UOR06711.1"/>
    <property type="molecule type" value="Genomic_DNA"/>
</dbReference>
<keyword evidence="1" id="KW-0597">Phosphoprotein</keyword>
<dbReference type="GO" id="GO:0000160">
    <property type="term" value="P:phosphorelay signal transduction system"/>
    <property type="evidence" value="ECO:0007669"/>
    <property type="project" value="InterPro"/>
</dbReference>
<dbReference type="PROSITE" id="PS50110">
    <property type="entry name" value="RESPONSE_REGULATORY"/>
    <property type="match status" value="1"/>
</dbReference>
<keyword evidence="4" id="KW-1185">Reference proteome</keyword>
<dbReference type="InterPro" id="IPR011006">
    <property type="entry name" value="CheY-like_superfamily"/>
</dbReference>
<dbReference type="Proteomes" id="UP000829925">
    <property type="component" value="Chromosome"/>
</dbReference>
<dbReference type="InterPro" id="IPR052893">
    <property type="entry name" value="TCS_response_regulator"/>
</dbReference>
<dbReference type="RefSeq" id="WP_245095883.1">
    <property type="nucleotide sequence ID" value="NZ_CP095053.1"/>
</dbReference>
<feature type="domain" description="Response regulatory" evidence="2">
    <location>
        <begin position="6"/>
        <end position="129"/>
    </location>
</feature>
<dbReference type="PANTHER" id="PTHR44520">
    <property type="entry name" value="RESPONSE REGULATOR RCP1-RELATED"/>
    <property type="match status" value="1"/>
</dbReference>
<name>A0A8T9SZ81_9BACT</name>
<feature type="modified residue" description="4-aspartylphosphate" evidence="1">
    <location>
        <position position="60"/>
    </location>
</feature>
<dbReference type="PANTHER" id="PTHR44520:SF2">
    <property type="entry name" value="RESPONSE REGULATOR RCP1"/>
    <property type="match status" value="1"/>
</dbReference>
<dbReference type="Pfam" id="PF00072">
    <property type="entry name" value="Response_reg"/>
    <property type="match status" value="1"/>
</dbReference>
<proteinExistence type="predicted"/>
<dbReference type="KEGG" id="haei:MUN82_06330"/>
<dbReference type="SMART" id="SM00448">
    <property type="entry name" value="REC"/>
    <property type="match status" value="1"/>
</dbReference>
<sequence length="136" mass="15039">MEKLPQILLVDDDDITNFIHKTLLAKLQVSDDIRVATSGEEALTLLTQQPPYLPTLLLLDVAMPGTGGIGFLEAFQRLPQAQWGVTKVIVLTTSMDSRDLARIDELPIAGLASKPLTPEKIDTLLRLHFQRQLPAE</sequence>
<evidence type="ECO:0000256" key="1">
    <source>
        <dbReference type="PROSITE-ProRule" id="PRU00169"/>
    </source>
</evidence>
<evidence type="ECO:0000313" key="3">
    <source>
        <dbReference type="EMBL" id="UOR06711.1"/>
    </source>
</evidence>
<accession>A0A8T9SZ81</accession>